<feature type="active site" description="For GATase activity" evidence="8">
    <location>
        <position position="2"/>
    </location>
</feature>
<evidence type="ECO:0000256" key="4">
    <source>
        <dbReference type="ARBA" id="ARBA00022741"/>
    </source>
</evidence>
<dbReference type="SUPFAM" id="SSF52402">
    <property type="entry name" value="Adenine nucleotide alpha hydrolases-like"/>
    <property type="match status" value="1"/>
</dbReference>
<accession>A0A1D9LGY5</accession>
<dbReference type="EMBL" id="CP017707">
    <property type="protein sequence ID" value="AOZ50527.1"/>
    <property type="molecule type" value="Genomic_DNA"/>
</dbReference>
<dbReference type="GO" id="GO:0006529">
    <property type="term" value="P:asparagine biosynthetic process"/>
    <property type="evidence" value="ECO:0007669"/>
    <property type="project" value="UniProtKB-KW"/>
</dbReference>
<dbReference type="Gene3D" id="3.40.50.620">
    <property type="entry name" value="HUPs"/>
    <property type="match status" value="1"/>
</dbReference>
<comment type="pathway">
    <text evidence="1">Amino-acid biosynthesis; L-asparagine biosynthesis; L-asparagine from L-aspartate (L-Gln route): step 1/1.</text>
</comment>
<keyword evidence="6 8" id="KW-0315">Glutamine amidotransferase</keyword>
<feature type="site" description="Important for beta-aspartyl-AMP intermediate formation" evidence="10">
    <location>
        <position position="365"/>
    </location>
</feature>
<dbReference type="InterPro" id="IPR006426">
    <property type="entry name" value="Asn_synth_AEB"/>
</dbReference>
<dbReference type="CDD" id="cd00712">
    <property type="entry name" value="AsnB"/>
    <property type="match status" value="1"/>
</dbReference>
<evidence type="ECO:0000256" key="3">
    <source>
        <dbReference type="ARBA" id="ARBA00012737"/>
    </source>
</evidence>
<name>A0A1D9LGY5_9NEIS</name>
<dbReference type="Pfam" id="PF00733">
    <property type="entry name" value="Asn_synthase"/>
    <property type="match status" value="1"/>
</dbReference>
<proteinExistence type="inferred from homology"/>
<dbReference type="Gene3D" id="3.60.20.10">
    <property type="entry name" value="Glutamine Phosphoribosylpyrophosphate, subunit 1, domain 1"/>
    <property type="match status" value="1"/>
</dbReference>
<dbReference type="AlphaFoldDB" id="A0A1D9LGY5"/>
<organism evidence="12 13">
    <name type="scientific">Chromobacterium vaccinii</name>
    <dbReference type="NCBI Taxonomy" id="1108595"/>
    <lineage>
        <taxon>Bacteria</taxon>
        <taxon>Pseudomonadati</taxon>
        <taxon>Pseudomonadota</taxon>
        <taxon>Betaproteobacteria</taxon>
        <taxon>Neisseriales</taxon>
        <taxon>Chromobacteriaceae</taxon>
        <taxon>Chromobacterium</taxon>
    </lineage>
</organism>
<comment type="catalytic activity">
    <reaction evidence="7">
        <text>L-aspartate + L-glutamine + ATP + H2O = L-asparagine + L-glutamate + AMP + diphosphate + H(+)</text>
        <dbReference type="Rhea" id="RHEA:12228"/>
        <dbReference type="ChEBI" id="CHEBI:15377"/>
        <dbReference type="ChEBI" id="CHEBI:15378"/>
        <dbReference type="ChEBI" id="CHEBI:29985"/>
        <dbReference type="ChEBI" id="CHEBI:29991"/>
        <dbReference type="ChEBI" id="CHEBI:30616"/>
        <dbReference type="ChEBI" id="CHEBI:33019"/>
        <dbReference type="ChEBI" id="CHEBI:58048"/>
        <dbReference type="ChEBI" id="CHEBI:58359"/>
        <dbReference type="ChEBI" id="CHEBI:456215"/>
        <dbReference type="EC" id="6.3.5.4"/>
    </reaction>
</comment>
<dbReference type="InterPro" id="IPR014729">
    <property type="entry name" value="Rossmann-like_a/b/a_fold"/>
</dbReference>
<dbReference type="InterPro" id="IPR033738">
    <property type="entry name" value="AsnB_N"/>
</dbReference>
<keyword evidence="5 9" id="KW-0067">ATP-binding</keyword>
<feature type="binding site" evidence="9">
    <location>
        <position position="109"/>
    </location>
    <ligand>
        <name>L-glutamine</name>
        <dbReference type="ChEBI" id="CHEBI:58359"/>
    </ligand>
</feature>
<dbReference type="GO" id="GO:0004066">
    <property type="term" value="F:asparagine synthase (glutamine-hydrolyzing) activity"/>
    <property type="evidence" value="ECO:0007669"/>
    <property type="project" value="UniProtKB-EC"/>
</dbReference>
<keyword evidence="8" id="KW-0061">Asparagine biosynthesis</keyword>
<dbReference type="Pfam" id="PF13522">
    <property type="entry name" value="GATase_6"/>
    <property type="match status" value="1"/>
</dbReference>
<evidence type="ECO:0000256" key="7">
    <source>
        <dbReference type="ARBA" id="ARBA00048741"/>
    </source>
</evidence>
<dbReference type="InterPro" id="IPR017932">
    <property type="entry name" value="GATase_2_dom"/>
</dbReference>
<reference evidence="12 13" key="1">
    <citation type="submission" date="2016-10" db="EMBL/GenBank/DDBJ databases">
        <title>Chromobacterium muskegensis sp. nov., an insecticidal bacterium isolated from Sphagnum bogs.</title>
        <authorList>
            <person name="Sparks M.E."/>
            <person name="Blackburn M.B."/>
            <person name="Gundersen-Rindal D.E."/>
            <person name="Mitchell A."/>
            <person name="Farrar R."/>
            <person name="Kuhar D."/>
        </authorList>
    </citation>
    <scope>NUCLEOTIDE SEQUENCE [LARGE SCALE GENOMIC DNA]</scope>
    <source>
        <strain evidence="12 13">21-1</strain>
    </source>
</reference>
<comment type="similarity">
    <text evidence="2">Belongs to the asparagine synthetase family.</text>
</comment>
<evidence type="ECO:0000256" key="8">
    <source>
        <dbReference type="PIRSR" id="PIRSR001589-1"/>
    </source>
</evidence>
<dbReference type="EC" id="6.3.5.4" evidence="3"/>
<dbReference type="KEGG" id="cvc:BKX93_11385"/>
<evidence type="ECO:0000256" key="1">
    <source>
        <dbReference type="ARBA" id="ARBA00005187"/>
    </source>
</evidence>
<dbReference type="GO" id="GO:0005524">
    <property type="term" value="F:ATP binding"/>
    <property type="evidence" value="ECO:0007669"/>
    <property type="project" value="UniProtKB-KW"/>
</dbReference>
<dbReference type="Proteomes" id="UP000178776">
    <property type="component" value="Chromosome"/>
</dbReference>
<evidence type="ECO:0000256" key="6">
    <source>
        <dbReference type="ARBA" id="ARBA00022962"/>
    </source>
</evidence>
<feature type="domain" description="Glutamine amidotransferase type-2" evidence="11">
    <location>
        <begin position="2"/>
        <end position="224"/>
    </location>
</feature>
<dbReference type="InterPro" id="IPR051786">
    <property type="entry name" value="ASN_synthetase/amidase"/>
</dbReference>
<dbReference type="RefSeq" id="WP_070979874.1">
    <property type="nucleotide sequence ID" value="NZ_CP017707.1"/>
</dbReference>
<dbReference type="PIRSF" id="PIRSF001589">
    <property type="entry name" value="Asn_synthetase_glu-h"/>
    <property type="match status" value="1"/>
</dbReference>
<dbReference type="STRING" id="1108595.BKX93_11385"/>
<dbReference type="PANTHER" id="PTHR43284">
    <property type="entry name" value="ASPARAGINE SYNTHETASE (GLUTAMINE-HYDROLYZING)"/>
    <property type="match status" value="1"/>
</dbReference>
<keyword evidence="8" id="KW-0028">Amino-acid biosynthesis</keyword>
<dbReference type="GO" id="GO:0005829">
    <property type="term" value="C:cytosol"/>
    <property type="evidence" value="ECO:0007669"/>
    <property type="project" value="TreeGrafter"/>
</dbReference>
<evidence type="ECO:0000313" key="13">
    <source>
        <dbReference type="Proteomes" id="UP000178776"/>
    </source>
</evidence>
<feature type="binding site" evidence="9">
    <location>
        <position position="264"/>
    </location>
    <ligand>
        <name>ATP</name>
        <dbReference type="ChEBI" id="CHEBI:30616"/>
    </ligand>
</feature>
<evidence type="ECO:0000259" key="11">
    <source>
        <dbReference type="PROSITE" id="PS51278"/>
    </source>
</evidence>
<sequence length="618" mass="68642">MCGIAGFFSRRPVNPAVPQAMLDELRRRGPDDASRLLLDAAQNPAGGDAIHNAMLHARLAIIDPRPAANQPMASDDGQVWICYNGEVYDWEAGKAELEAGGAVFRTHADTEFILRGYLAWGIEGLLARLRGMFAFAILDKRSGKVHLARDRMGEKPLLYSLRDGNFAFGSLVRAVLPFLPADQRDFNPAAIDAYLAHRYIPSPATVFSHIQRLENGYRLEFDLNSRQLSKQRYWQPKAESGDWLPELDRAVAMRTVADRPLGVLLSGGIDSTVIASRLATQQLTQFSSFTAAFPGSSLDESGDAADSAQRMGLPNVRVEMPENLAADFERIVADLDQPFADPSSFPTWYLAREVTRHVKVVLVGDGGDEMLAGYKRMGKHLRTRWRQHIRLPLPINPQLDSKRGKLATELAMDWKSAYSLRFSGFTPGQRSFLQGGRKLEKLCHWRAPDDIGPEPKDGAPGLHQLLELDFANYLPDYILQKSDLCTMAHGLEGRAPLLDHGFYQRLLATSAAERYTKPAKLIFRRAIHPALPADFFQRKKRGFNPPLSGWLQTSLAPRFDGLGARLAAATEGQLDAAAVDAFAQAYRDGAGHLAEQMLQLLILDESLAQLRQLRLTLR</sequence>
<evidence type="ECO:0000256" key="5">
    <source>
        <dbReference type="ARBA" id="ARBA00022840"/>
    </source>
</evidence>
<dbReference type="InterPro" id="IPR029055">
    <property type="entry name" value="Ntn_hydrolases_N"/>
</dbReference>
<dbReference type="PANTHER" id="PTHR43284:SF1">
    <property type="entry name" value="ASPARAGINE SYNTHETASE"/>
    <property type="match status" value="1"/>
</dbReference>
<evidence type="ECO:0000313" key="12">
    <source>
        <dbReference type="EMBL" id="AOZ50527.1"/>
    </source>
</evidence>
<evidence type="ECO:0000256" key="10">
    <source>
        <dbReference type="PIRSR" id="PIRSR001589-3"/>
    </source>
</evidence>
<dbReference type="CDD" id="cd01991">
    <property type="entry name" value="Asn_synthase_B_C"/>
    <property type="match status" value="1"/>
</dbReference>
<protein>
    <recommendedName>
        <fullName evidence="3">asparagine synthase (glutamine-hydrolyzing)</fullName>
        <ecNumber evidence="3">6.3.5.4</ecNumber>
    </recommendedName>
</protein>
<dbReference type="PROSITE" id="PS51278">
    <property type="entry name" value="GATASE_TYPE_2"/>
    <property type="match status" value="1"/>
</dbReference>
<keyword evidence="4 9" id="KW-0547">Nucleotide-binding</keyword>
<dbReference type="InterPro" id="IPR001962">
    <property type="entry name" value="Asn_synthase"/>
</dbReference>
<gene>
    <name evidence="12" type="ORF">BKX93_11385</name>
</gene>
<dbReference type="SUPFAM" id="SSF56235">
    <property type="entry name" value="N-terminal nucleophile aminohydrolases (Ntn hydrolases)"/>
    <property type="match status" value="1"/>
</dbReference>
<evidence type="ECO:0000256" key="2">
    <source>
        <dbReference type="ARBA" id="ARBA00005752"/>
    </source>
</evidence>
<dbReference type="NCBIfam" id="TIGR01536">
    <property type="entry name" value="asn_synth_AEB"/>
    <property type="match status" value="1"/>
</dbReference>
<evidence type="ECO:0000256" key="9">
    <source>
        <dbReference type="PIRSR" id="PIRSR001589-2"/>
    </source>
</evidence>
<dbReference type="GeneID" id="68841813"/>